<dbReference type="EMBL" id="CP032694">
    <property type="protein sequence ID" value="AYG61342.1"/>
    <property type="molecule type" value="Genomic_DNA"/>
</dbReference>
<evidence type="ECO:0000256" key="1">
    <source>
        <dbReference type="SAM" id="MobiDB-lite"/>
    </source>
</evidence>
<gene>
    <name evidence="2" type="ORF">CCGE525_06930</name>
</gene>
<feature type="region of interest" description="Disordered" evidence="1">
    <location>
        <begin position="45"/>
        <end position="68"/>
    </location>
</feature>
<reference evidence="2 3" key="1">
    <citation type="submission" date="2018-10" db="EMBL/GenBank/DDBJ databases">
        <title>Rhizobium etli, R. leguminosarum and a new Rhizobium genospecies from Phaseolus dumosus.</title>
        <authorList>
            <person name="Ramirez-Puebla S.T."/>
            <person name="Rogel-Hernandez M.A."/>
            <person name="Guerrero G."/>
            <person name="Ormeno-Orrillo E."/>
            <person name="Martinez-Romero J.C."/>
            <person name="Negrete-Yankelevich S."/>
            <person name="Martinez-Romero E."/>
        </authorList>
    </citation>
    <scope>NUCLEOTIDE SEQUENCE [LARGE SCALE GENOMIC DNA]</scope>
    <source>
        <strain evidence="2 3">CCGE525</strain>
    </source>
</reference>
<organism evidence="2 3">
    <name type="scientific">Rhizobium jaguaris</name>
    <dbReference type="NCBI Taxonomy" id="1312183"/>
    <lineage>
        <taxon>Bacteria</taxon>
        <taxon>Pseudomonadati</taxon>
        <taxon>Pseudomonadota</taxon>
        <taxon>Alphaproteobacteria</taxon>
        <taxon>Hyphomicrobiales</taxon>
        <taxon>Rhizobiaceae</taxon>
        <taxon>Rhizobium/Agrobacterium group</taxon>
        <taxon>Rhizobium</taxon>
    </lineage>
</organism>
<dbReference type="KEGG" id="rjg:CCGE525_06930"/>
<proteinExistence type="predicted"/>
<dbReference type="InterPro" id="IPR041374">
    <property type="entry name" value="BaeRF_family12"/>
</dbReference>
<dbReference type="AlphaFoldDB" id="A0A387G048"/>
<dbReference type="RefSeq" id="WP_120706298.1">
    <property type="nucleotide sequence ID" value="NZ_CP032694.1"/>
</dbReference>
<dbReference type="Proteomes" id="UP000282195">
    <property type="component" value="Chromosome"/>
</dbReference>
<name>A0A387G048_9HYPH</name>
<feature type="compositionally biased region" description="Basic and acidic residues" evidence="1">
    <location>
        <begin position="45"/>
        <end position="60"/>
    </location>
</feature>
<dbReference type="OrthoDB" id="9812459at2"/>
<protein>
    <submittedName>
        <fullName evidence="2">Host attachment protein</fullName>
    </submittedName>
</protein>
<dbReference type="Pfam" id="PF18856">
    <property type="entry name" value="baeRF_family12"/>
    <property type="match status" value="1"/>
</dbReference>
<keyword evidence="3" id="KW-1185">Reference proteome</keyword>
<evidence type="ECO:0000313" key="3">
    <source>
        <dbReference type="Proteomes" id="UP000282195"/>
    </source>
</evidence>
<sequence>MVDIKISRGTWVVVCDGAKALILKSSNGGPHPDLRTCETMEQPHAPDRELGADKPGRTHQAEGFAGSAVEETEWHEQAAVEFLKGVAVKVDALVQTKGINRLILVAPPRALGVLRPHLGAHSQAVIVAEVAKDLTNFPVDQIERHLVA</sequence>
<evidence type="ECO:0000313" key="2">
    <source>
        <dbReference type="EMBL" id="AYG61342.1"/>
    </source>
</evidence>
<accession>A0A387G048</accession>